<dbReference type="AlphaFoldDB" id="A0A087BEU4"/>
<dbReference type="Pfam" id="PF00496">
    <property type="entry name" value="SBP_bac_5"/>
    <property type="match status" value="1"/>
</dbReference>
<keyword evidence="3" id="KW-1185">Reference proteome</keyword>
<reference evidence="2 3" key="1">
    <citation type="submission" date="2014-03" db="EMBL/GenBank/DDBJ databases">
        <title>Genomics of Bifidobacteria.</title>
        <authorList>
            <person name="Ventura M."/>
            <person name="Milani C."/>
            <person name="Lugli G.A."/>
        </authorList>
    </citation>
    <scope>NUCLEOTIDE SEQUENCE [LARGE SCALE GENOMIC DNA]</scope>
    <source>
        <strain evidence="2 3">LMG 11591</strain>
    </source>
</reference>
<gene>
    <name evidence="2" type="ORF">BMAGN_1261</name>
</gene>
<dbReference type="EMBL" id="JGZB01000001">
    <property type="protein sequence ID" value="KFI69544.1"/>
    <property type="molecule type" value="Genomic_DNA"/>
</dbReference>
<dbReference type="InterPro" id="IPR039424">
    <property type="entry name" value="SBP_5"/>
</dbReference>
<dbReference type="GO" id="GO:0043190">
    <property type="term" value="C:ATP-binding cassette (ABC) transporter complex"/>
    <property type="evidence" value="ECO:0007669"/>
    <property type="project" value="InterPro"/>
</dbReference>
<dbReference type="STRING" id="1692.BMAGN_1261"/>
<dbReference type="InterPro" id="IPR030678">
    <property type="entry name" value="Peptide/Ni-bd"/>
</dbReference>
<organism evidence="2 3">
    <name type="scientific">Bifidobacterium magnum</name>
    <dbReference type="NCBI Taxonomy" id="1692"/>
    <lineage>
        <taxon>Bacteria</taxon>
        <taxon>Bacillati</taxon>
        <taxon>Actinomycetota</taxon>
        <taxon>Actinomycetes</taxon>
        <taxon>Bifidobacteriales</taxon>
        <taxon>Bifidobacteriaceae</taxon>
        <taxon>Bifidobacterium</taxon>
    </lineage>
</organism>
<dbReference type="Gene3D" id="3.40.190.10">
    <property type="entry name" value="Periplasmic binding protein-like II"/>
    <property type="match status" value="1"/>
</dbReference>
<dbReference type="Proteomes" id="UP000029052">
    <property type="component" value="Unassembled WGS sequence"/>
</dbReference>
<evidence type="ECO:0000313" key="3">
    <source>
        <dbReference type="Proteomes" id="UP000029052"/>
    </source>
</evidence>
<accession>A0A087BEU4</accession>
<evidence type="ECO:0000313" key="2">
    <source>
        <dbReference type="EMBL" id="KFI69544.1"/>
    </source>
</evidence>
<dbReference type="InterPro" id="IPR000914">
    <property type="entry name" value="SBP_5_dom"/>
</dbReference>
<sequence length="509" mass="57154">MNRIRGKRRWIILAAVIVVLAVVITLCVRTLTSSEDEQEPTIHSVQSDSTFVVGLSEEPTSLNIRTNNERTVEQALLGNVYETLVKRDNKNALTPGMAKSWDISPDALTYTFHLNSGMSFADGDPLNSTDVVWSLQQVLSHRFVGYENLGDVASVKNPDAHTVVITLHSPNPRLLRALSDRPGIVYDREQDDSIDYNKEASGSGPFIVGGFHHHSLILKRNNQYWGTKAKASQIELRYYSNETSLMDDLNNNVINMALPRYASSLEEASTNPTFTINTGFSLQKILLGFNCSNNSPLSDQQVRKAVRYAINAPQIARTMPDSKEQLGGPIGPLNPGYENLNSLFPFDQAKAQQMLSYFPAGYTGTLDMLVQHHYENLGRMIEKNLTEAGFSVNLEVLDQATLQDRVNAGDYTMAIMMMRDQYDYTQFLDPNSVFHYENGAAQQEYDTAISSKTLDEYKQHLANFARIVSEDAASEWLYTRKDFVVTKARLHGYPTNMTGHYLPLVNLDR</sequence>
<dbReference type="GO" id="GO:0015833">
    <property type="term" value="P:peptide transport"/>
    <property type="evidence" value="ECO:0007669"/>
    <property type="project" value="TreeGrafter"/>
</dbReference>
<dbReference type="SUPFAM" id="SSF53850">
    <property type="entry name" value="Periplasmic binding protein-like II"/>
    <property type="match status" value="1"/>
</dbReference>
<protein>
    <submittedName>
        <fullName evidence="2">ABC transporter, solute-binding protein</fullName>
    </submittedName>
</protein>
<dbReference type="GO" id="GO:1904680">
    <property type="term" value="F:peptide transmembrane transporter activity"/>
    <property type="evidence" value="ECO:0007669"/>
    <property type="project" value="TreeGrafter"/>
</dbReference>
<dbReference type="GO" id="GO:0042597">
    <property type="term" value="C:periplasmic space"/>
    <property type="evidence" value="ECO:0007669"/>
    <property type="project" value="UniProtKB-ARBA"/>
</dbReference>
<evidence type="ECO:0000259" key="1">
    <source>
        <dbReference type="Pfam" id="PF00496"/>
    </source>
</evidence>
<dbReference type="Gene3D" id="3.10.105.10">
    <property type="entry name" value="Dipeptide-binding Protein, Domain 3"/>
    <property type="match status" value="1"/>
</dbReference>
<dbReference type="PANTHER" id="PTHR30290">
    <property type="entry name" value="PERIPLASMIC BINDING COMPONENT OF ABC TRANSPORTER"/>
    <property type="match status" value="1"/>
</dbReference>
<comment type="caution">
    <text evidence="2">The sequence shown here is derived from an EMBL/GenBank/DDBJ whole genome shotgun (WGS) entry which is preliminary data.</text>
</comment>
<dbReference type="eggNOG" id="COG0747">
    <property type="taxonomic scope" value="Bacteria"/>
</dbReference>
<feature type="domain" description="Solute-binding protein family 5" evidence="1">
    <location>
        <begin position="93"/>
        <end position="422"/>
    </location>
</feature>
<name>A0A087BEU4_9BIFI</name>
<proteinExistence type="predicted"/>
<dbReference type="PIRSF" id="PIRSF002741">
    <property type="entry name" value="MppA"/>
    <property type="match status" value="1"/>
</dbReference>